<dbReference type="Proteomes" id="UP000784880">
    <property type="component" value="Unassembled WGS sequence"/>
</dbReference>
<keyword evidence="2" id="KW-1185">Reference proteome</keyword>
<protein>
    <submittedName>
        <fullName evidence="1">Uncharacterized protein</fullName>
    </submittedName>
</protein>
<dbReference type="EMBL" id="JAHQCS010000057">
    <property type="protein sequence ID" value="MBU9711112.1"/>
    <property type="molecule type" value="Genomic_DNA"/>
</dbReference>
<comment type="caution">
    <text evidence="1">The sequence shown here is derived from an EMBL/GenBank/DDBJ whole genome shotgun (WGS) entry which is preliminary data.</text>
</comment>
<proteinExistence type="predicted"/>
<reference evidence="1 2" key="1">
    <citation type="submission" date="2021-06" db="EMBL/GenBank/DDBJ databases">
        <title>Bacillus sp. RD4P76, an endophyte from a halophyte.</title>
        <authorList>
            <person name="Sun J.-Q."/>
        </authorList>
    </citation>
    <scope>NUCLEOTIDE SEQUENCE [LARGE SCALE GENOMIC DNA]</scope>
    <source>
        <strain evidence="1 2">CGMCC 1.15917</strain>
    </source>
</reference>
<organism evidence="1 2">
    <name type="scientific">Evansella tamaricis</name>
    <dbReference type="NCBI Taxonomy" id="2069301"/>
    <lineage>
        <taxon>Bacteria</taxon>
        <taxon>Bacillati</taxon>
        <taxon>Bacillota</taxon>
        <taxon>Bacilli</taxon>
        <taxon>Bacillales</taxon>
        <taxon>Bacillaceae</taxon>
        <taxon>Evansella</taxon>
    </lineage>
</organism>
<gene>
    <name evidence="1" type="ORF">KS419_05085</name>
</gene>
<dbReference type="RefSeq" id="WP_217065002.1">
    <property type="nucleotide sequence ID" value="NZ_JAHQCS010000057.1"/>
</dbReference>
<name>A0ABS6JE37_9BACI</name>
<accession>A0ABS6JE37</accession>
<evidence type="ECO:0000313" key="2">
    <source>
        <dbReference type="Proteomes" id="UP000784880"/>
    </source>
</evidence>
<sequence>MNNIKQFNSYQTTFNKLIKQANNDLIKINIAYYHHDYQSEPFLHIEAHIENVHIEETIDYGKIITIHTNEVALSFFEKNYLTNISGDAVVFSSKHDEETYCIIEFC</sequence>
<evidence type="ECO:0000313" key="1">
    <source>
        <dbReference type="EMBL" id="MBU9711112.1"/>
    </source>
</evidence>